<sequence length="115" mass="12681">MEAKVSSFESSEMLATFLASTPLLEESWKLCHHANIDLVQNFVVNHVGEVNYVAFLPVQKVGGANSRSKDSVALGTAAKGFFTVFNRHDEGEEPVMFHAGLLQLFLALYNTHITI</sequence>
<proteinExistence type="predicted"/>
<gene>
    <name evidence="1" type="ORF">Adt_28128</name>
</gene>
<protein>
    <submittedName>
        <fullName evidence="1">Lipase-like PAD4</fullName>
    </submittedName>
</protein>
<dbReference type="EMBL" id="JBFOLK010000008">
    <property type="protein sequence ID" value="KAL2492500.1"/>
    <property type="molecule type" value="Genomic_DNA"/>
</dbReference>
<dbReference type="Proteomes" id="UP001604336">
    <property type="component" value="Unassembled WGS sequence"/>
</dbReference>
<reference evidence="2" key="1">
    <citation type="submission" date="2024-07" db="EMBL/GenBank/DDBJ databases">
        <title>Two chromosome-level genome assemblies of Korean endemic species Abeliophyllum distichum and Forsythia ovata (Oleaceae).</title>
        <authorList>
            <person name="Jang H."/>
        </authorList>
    </citation>
    <scope>NUCLEOTIDE SEQUENCE [LARGE SCALE GENOMIC DNA]</scope>
</reference>
<accession>A0ABD1RVN8</accession>
<comment type="caution">
    <text evidence="1">The sequence shown here is derived from an EMBL/GenBank/DDBJ whole genome shotgun (WGS) entry which is preliminary data.</text>
</comment>
<dbReference type="AlphaFoldDB" id="A0ABD1RVN8"/>
<keyword evidence="2" id="KW-1185">Reference proteome</keyword>
<evidence type="ECO:0000313" key="2">
    <source>
        <dbReference type="Proteomes" id="UP001604336"/>
    </source>
</evidence>
<dbReference type="PANTHER" id="PTHR47413">
    <property type="entry name" value="LIPASE-LIKE PAD4"/>
    <property type="match status" value="1"/>
</dbReference>
<organism evidence="1 2">
    <name type="scientific">Abeliophyllum distichum</name>
    <dbReference type="NCBI Taxonomy" id="126358"/>
    <lineage>
        <taxon>Eukaryota</taxon>
        <taxon>Viridiplantae</taxon>
        <taxon>Streptophyta</taxon>
        <taxon>Embryophyta</taxon>
        <taxon>Tracheophyta</taxon>
        <taxon>Spermatophyta</taxon>
        <taxon>Magnoliopsida</taxon>
        <taxon>eudicotyledons</taxon>
        <taxon>Gunneridae</taxon>
        <taxon>Pentapetalae</taxon>
        <taxon>asterids</taxon>
        <taxon>lamiids</taxon>
        <taxon>Lamiales</taxon>
        <taxon>Oleaceae</taxon>
        <taxon>Forsythieae</taxon>
        <taxon>Abeliophyllum</taxon>
    </lineage>
</organism>
<name>A0ABD1RVN8_9LAMI</name>
<dbReference type="PANTHER" id="PTHR47413:SF2">
    <property type="entry name" value="LIPASE-LIKE PAD4"/>
    <property type="match status" value="1"/>
</dbReference>
<evidence type="ECO:0000313" key="1">
    <source>
        <dbReference type="EMBL" id="KAL2492500.1"/>
    </source>
</evidence>